<accession>A0A5J6N0M3</accession>
<dbReference type="SUPFAM" id="SSF161098">
    <property type="entry name" value="MetI-like"/>
    <property type="match status" value="1"/>
</dbReference>
<feature type="domain" description="ABC transmembrane type-1" evidence="6">
    <location>
        <begin position="65"/>
        <end position="281"/>
    </location>
</feature>
<comment type="similarity">
    <text evidence="5">Belongs to the binding-protein-dependent transport system permease family.</text>
</comment>
<keyword evidence="8" id="KW-1185">Reference proteome</keyword>
<evidence type="ECO:0000256" key="3">
    <source>
        <dbReference type="ARBA" id="ARBA00022989"/>
    </source>
</evidence>
<dbReference type="InterPro" id="IPR052730">
    <property type="entry name" value="Sugar_ABC_transporter"/>
</dbReference>
<keyword evidence="4 5" id="KW-0472">Membrane</keyword>
<keyword evidence="2 5" id="KW-0812">Transmembrane</keyword>
<keyword evidence="3 5" id="KW-1133">Transmembrane helix</keyword>
<feature type="transmembrane region" description="Helical" evidence="5">
    <location>
        <begin position="69"/>
        <end position="94"/>
    </location>
</feature>
<evidence type="ECO:0000313" key="8">
    <source>
        <dbReference type="Proteomes" id="UP000325797"/>
    </source>
</evidence>
<keyword evidence="5" id="KW-0813">Transport</keyword>
<feature type="transmembrane region" description="Helical" evidence="5">
    <location>
        <begin position="155"/>
        <end position="179"/>
    </location>
</feature>
<dbReference type="SUPFAM" id="SSF160964">
    <property type="entry name" value="MalF N-terminal region-like"/>
    <property type="match status" value="1"/>
</dbReference>
<comment type="subcellular location">
    <subcellularLocation>
        <location evidence="1 5">Cell membrane</location>
        <topology evidence="1 5">Multi-pass membrane protein</topology>
    </subcellularLocation>
</comment>
<evidence type="ECO:0000256" key="2">
    <source>
        <dbReference type="ARBA" id="ARBA00022692"/>
    </source>
</evidence>
<reference evidence="7 8" key="1">
    <citation type="submission" date="2019-08" db="EMBL/GenBank/DDBJ databases">
        <title>Hyperibacter terrae gen. nov., sp. nov. and Hyperibacter viscosus sp. nov., two new members in the family Rhodospirillaceae isolated from the rhizosphere of Hypericum perforatum.</title>
        <authorList>
            <person name="Noviana Z."/>
        </authorList>
    </citation>
    <scope>NUCLEOTIDE SEQUENCE [LARGE SCALE GENOMIC DNA]</scope>
    <source>
        <strain evidence="7 8">R5959</strain>
    </source>
</reference>
<dbReference type="PANTHER" id="PTHR43759:SF1">
    <property type="entry name" value="GLUCOSE IMPORT SYSTEM PERMEASE PROTEIN GLCT"/>
    <property type="match status" value="1"/>
</dbReference>
<feature type="transmembrane region" description="Helical" evidence="5">
    <location>
        <begin position="7"/>
        <end position="29"/>
    </location>
</feature>
<evidence type="ECO:0000256" key="5">
    <source>
        <dbReference type="RuleBase" id="RU363032"/>
    </source>
</evidence>
<sequence length="298" mass="32975">MRAGEKYVPWVLLAPTMLIMTIVGIFPLLHSLYISFTSLRPTEVDKPQGWVGLDNYIQAFGDAQFGHSLLLTGIFTILSVAIALTFAVLLAVLFNLRLPGFLAMRTIVLVPMLITPIAVGITWRIMMMPDLGVLNFLLSLVGIDAQPWANSKTSALAAMLLVDVWQWTPFMFIVIFAGLRALPRSPFEAAAIDGAGPLRTFFWVTLPMLKPVIVVASLLRIIDAMRTYDTVYIITRGGPDFSTDLVSVYLQRVNFKFFDLGYGAALSWLTLVAILAIVLIFVKLTGFMKTIADKGARR</sequence>
<evidence type="ECO:0000313" key="7">
    <source>
        <dbReference type="EMBL" id="QEX22643.1"/>
    </source>
</evidence>
<gene>
    <name evidence="7" type="ORF">FRZ61_25750</name>
</gene>
<proteinExistence type="inferred from homology"/>
<dbReference type="Pfam" id="PF00528">
    <property type="entry name" value="BPD_transp_1"/>
    <property type="match status" value="1"/>
</dbReference>
<dbReference type="GO" id="GO:0055085">
    <property type="term" value="P:transmembrane transport"/>
    <property type="evidence" value="ECO:0007669"/>
    <property type="project" value="InterPro"/>
</dbReference>
<dbReference type="PROSITE" id="PS50928">
    <property type="entry name" value="ABC_TM1"/>
    <property type="match status" value="1"/>
</dbReference>
<evidence type="ECO:0000259" key="6">
    <source>
        <dbReference type="PROSITE" id="PS50928"/>
    </source>
</evidence>
<dbReference type="AlphaFoldDB" id="A0A5J6N0M3"/>
<feature type="transmembrane region" description="Helical" evidence="5">
    <location>
        <begin position="200"/>
        <end position="222"/>
    </location>
</feature>
<dbReference type="InterPro" id="IPR000515">
    <property type="entry name" value="MetI-like"/>
</dbReference>
<dbReference type="EMBL" id="CP042582">
    <property type="protein sequence ID" value="QEX22643.1"/>
    <property type="molecule type" value="Genomic_DNA"/>
</dbReference>
<evidence type="ECO:0000256" key="4">
    <source>
        <dbReference type="ARBA" id="ARBA00023136"/>
    </source>
</evidence>
<name>A0A5J6N0M3_9PROT</name>
<feature type="transmembrane region" description="Helical" evidence="5">
    <location>
        <begin position="260"/>
        <end position="282"/>
    </location>
</feature>
<feature type="transmembrane region" description="Helical" evidence="5">
    <location>
        <begin position="106"/>
        <end position="126"/>
    </location>
</feature>
<dbReference type="GO" id="GO:0005886">
    <property type="term" value="C:plasma membrane"/>
    <property type="evidence" value="ECO:0007669"/>
    <property type="project" value="UniProtKB-SubCell"/>
</dbReference>
<dbReference type="KEGG" id="hadh:FRZ61_25750"/>
<dbReference type="CDD" id="cd06261">
    <property type="entry name" value="TM_PBP2"/>
    <property type="match status" value="1"/>
</dbReference>
<dbReference type="PANTHER" id="PTHR43759">
    <property type="entry name" value="TREHALOSE TRANSPORT SYSTEM PERMEASE PROTEIN SUGA"/>
    <property type="match status" value="1"/>
</dbReference>
<evidence type="ECO:0000256" key="1">
    <source>
        <dbReference type="ARBA" id="ARBA00004651"/>
    </source>
</evidence>
<dbReference type="Proteomes" id="UP000325797">
    <property type="component" value="Chromosome"/>
</dbReference>
<protein>
    <submittedName>
        <fullName evidence="7">Sugar ABC transporter permease</fullName>
    </submittedName>
</protein>
<organism evidence="7 8">
    <name type="scientific">Hypericibacter adhaerens</name>
    <dbReference type="NCBI Taxonomy" id="2602016"/>
    <lineage>
        <taxon>Bacteria</taxon>
        <taxon>Pseudomonadati</taxon>
        <taxon>Pseudomonadota</taxon>
        <taxon>Alphaproteobacteria</taxon>
        <taxon>Rhodospirillales</taxon>
        <taxon>Dongiaceae</taxon>
        <taxon>Hypericibacter</taxon>
    </lineage>
</organism>
<dbReference type="InterPro" id="IPR035906">
    <property type="entry name" value="MetI-like_sf"/>
</dbReference>
<dbReference type="Gene3D" id="1.10.3720.10">
    <property type="entry name" value="MetI-like"/>
    <property type="match status" value="1"/>
</dbReference>